<accession>A0AA36HVG6</accession>
<protein>
    <submittedName>
        <fullName evidence="3">Uncharacterized protein</fullName>
    </submittedName>
</protein>
<proteinExistence type="predicted"/>
<organism evidence="3 4">
    <name type="scientific">Effrenium voratum</name>
    <dbReference type="NCBI Taxonomy" id="2562239"/>
    <lineage>
        <taxon>Eukaryota</taxon>
        <taxon>Sar</taxon>
        <taxon>Alveolata</taxon>
        <taxon>Dinophyceae</taxon>
        <taxon>Suessiales</taxon>
        <taxon>Symbiodiniaceae</taxon>
        <taxon>Effrenium</taxon>
    </lineage>
</organism>
<dbReference type="EMBL" id="CAUJNA010000359">
    <property type="protein sequence ID" value="CAJ1376084.1"/>
    <property type="molecule type" value="Genomic_DNA"/>
</dbReference>
<comment type="caution">
    <text evidence="3">The sequence shown here is derived from an EMBL/GenBank/DDBJ whole genome shotgun (WGS) entry which is preliminary data.</text>
</comment>
<evidence type="ECO:0000256" key="1">
    <source>
        <dbReference type="SAM" id="Coils"/>
    </source>
</evidence>
<gene>
    <name evidence="3" type="ORF">EVOR1521_LOCUS5230</name>
</gene>
<dbReference type="Gene3D" id="1.25.40.20">
    <property type="entry name" value="Ankyrin repeat-containing domain"/>
    <property type="match status" value="1"/>
</dbReference>
<feature type="coiled-coil region" evidence="1">
    <location>
        <begin position="30"/>
        <end position="57"/>
    </location>
</feature>
<feature type="compositionally biased region" description="Low complexity" evidence="2">
    <location>
        <begin position="280"/>
        <end position="295"/>
    </location>
</feature>
<evidence type="ECO:0000256" key="2">
    <source>
        <dbReference type="SAM" id="MobiDB-lite"/>
    </source>
</evidence>
<sequence>MGANGYEDEAALRQRIEAAAKENSRLRGLCADKEFEASQLEKQLRRLERKIAAFDAKPSTSLAKGFLKPASTTTAVPQASPKPRSSGIIIDGLTGKEVDPKTLWEESKESNILLRTPELELMHAMQNPPETNSEFDSNRYTQLISEGRQAEAEAMIQAEGGPSLAQMQREPLELLRKYPQLDANWSDPRIHGCSLLQWACSMGYEDVARRLLALRADCSHRSAGTSCLAAAMAHSWPGCAGLLLEARADANEVAEPTGKQTLLMWASRIDYVDASPGGVAPAAPGRGAAQGCQGPDGLDARRHARQRAGSRGASGGQSGG</sequence>
<keyword evidence="4" id="KW-1185">Reference proteome</keyword>
<name>A0AA36HVG6_9DINO</name>
<dbReference type="SUPFAM" id="SSF48403">
    <property type="entry name" value="Ankyrin repeat"/>
    <property type="match status" value="1"/>
</dbReference>
<dbReference type="InterPro" id="IPR002110">
    <property type="entry name" value="Ankyrin_rpt"/>
</dbReference>
<feature type="region of interest" description="Disordered" evidence="2">
    <location>
        <begin position="280"/>
        <end position="320"/>
    </location>
</feature>
<dbReference type="Proteomes" id="UP001178507">
    <property type="component" value="Unassembled WGS sequence"/>
</dbReference>
<dbReference type="InterPro" id="IPR036770">
    <property type="entry name" value="Ankyrin_rpt-contain_sf"/>
</dbReference>
<reference evidence="3" key="1">
    <citation type="submission" date="2023-08" db="EMBL/GenBank/DDBJ databases">
        <authorList>
            <person name="Chen Y."/>
            <person name="Shah S."/>
            <person name="Dougan E. K."/>
            <person name="Thang M."/>
            <person name="Chan C."/>
        </authorList>
    </citation>
    <scope>NUCLEOTIDE SEQUENCE</scope>
</reference>
<keyword evidence="1" id="KW-0175">Coiled coil</keyword>
<feature type="region of interest" description="Disordered" evidence="2">
    <location>
        <begin position="70"/>
        <end position="90"/>
    </location>
</feature>
<evidence type="ECO:0000313" key="3">
    <source>
        <dbReference type="EMBL" id="CAJ1376084.1"/>
    </source>
</evidence>
<dbReference type="AlphaFoldDB" id="A0AA36HVG6"/>
<evidence type="ECO:0000313" key="4">
    <source>
        <dbReference type="Proteomes" id="UP001178507"/>
    </source>
</evidence>
<dbReference type="Pfam" id="PF00023">
    <property type="entry name" value="Ank"/>
    <property type="match status" value="1"/>
</dbReference>